<dbReference type="AlphaFoldDB" id="A0A392P8L7"/>
<reference evidence="2 3" key="1">
    <citation type="journal article" date="2018" name="Front. Plant Sci.">
        <title>Red Clover (Trifolium pratense) and Zigzag Clover (T. medium) - A Picture of Genomic Similarities and Differences.</title>
        <authorList>
            <person name="Dluhosova J."/>
            <person name="Istvanek J."/>
            <person name="Nedelnik J."/>
            <person name="Repkova J."/>
        </authorList>
    </citation>
    <scope>NUCLEOTIDE SEQUENCE [LARGE SCALE GENOMIC DNA]</scope>
    <source>
        <strain evidence="3">cv. 10/8</strain>
        <tissue evidence="2">Leaf</tissue>
    </source>
</reference>
<keyword evidence="3" id="KW-1185">Reference proteome</keyword>
<comment type="caution">
    <text evidence="2">The sequence shown here is derived from an EMBL/GenBank/DDBJ whole genome shotgun (WGS) entry which is preliminary data.</text>
</comment>
<proteinExistence type="predicted"/>
<organism evidence="2 3">
    <name type="scientific">Trifolium medium</name>
    <dbReference type="NCBI Taxonomy" id="97028"/>
    <lineage>
        <taxon>Eukaryota</taxon>
        <taxon>Viridiplantae</taxon>
        <taxon>Streptophyta</taxon>
        <taxon>Embryophyta</taxon>
        <taxon>Tracheophyta</taxon>
        <taxon>Spermatophyta</taxon>
        <taxon>Magnoliopsida</taxon>
        <taxon>eudicotyledons</taxon>
        <taxon>Gunneridae</taxon>
        <taxon>Pentapetalae</taxon>
        <taxon>rosids</taxon>
        <taxon>fabids</taxon>
        <taxon>Fabales</taxon>
        <taxon>Fabaceae</taxon>
        <taxon>Papilionoideae</taxon>
        <taxon>50 kb inversion clade</taxon>
        <taxon>NPAAA clade</taxon>
        <taxon>Hologalegina</taxon>
        <taxon>IRL clade</taxon>
        <taxon>Trifolieae</taxon>
        <taxon>Trifolium</taxon>
    </lineage>
</organism>
<dbReference type="EMBL" id="LXQA010069016">
    <property type="protein sequence ID" value="MCI08433.1"/>
    <property type="molecule type" value="Genomic_DNA"/>
</dbReference>
<dbReference type="Proteomes" id="UP000265520">
    <property type="component" value="Unassembled WGS sequence"/>
</dbReference>
<protein>
    <submittedName>
        <fullName evidence="2">Protein TIFY</fullName>
    </submittedName>
</protein>
<sequence>ADVIMALAGSNGGSWSTTFSPKSAAKLVNDSNLHSGENETGLVSNVAFPQELHGKLSFTGSSSRAVGPGDRVSTPAGKPQAYYIV</sequence>
<evidence type="ECO:0000313" key="3">
    <source>
        <dbReference type="Proteomes" id="UP000265520"/>
    </source>
</evidence>
<feature type="region of interest" description="Disordered" evidence="1">
    <location>
        <begin position="59"/>
        <end position="78"/>
    </location>
</feature>
<accession>A0A392P8L7</accession>
<evidence type="ECO:0000256" key="1">
    <source>
        <dbReference type="SAM" id="MobiDB-lite"/>
    </source>
</evidence>
<evidence type="ECO:0000313" key="2">
    <source>
        <dbReference type="EMBL" id="MCI08433.1"/>
    </source>
</evidence>
<feature type="non-terminal residue" evidence="2">
    <location>
        <position position="1"/>
    </location>
</feature>
<name>A0A392P8L7_9FABA</name>